<evidence type="ECO:0000256" key="2">
    <source>
        <dbReference type="SAM" id="MobiDB-lite"/>
    </source>
</evidence>
<accession>A0A7W7IBP7</accession>
<dbReference type="GO" id="GO:0005975">
    <property type="term" value="P:carbohydrate metabolic process"/>
    <property type="evidence" value="ECO:0007669"/>
    <property type="project" value="InterPro"/>
</dbReference>
<dbReference type="Pfam" id="PF01301">
    <property type="entry name" value="Glyco_hydro_35"/>
    <property type="match status" value="1"/>
</dbReference>
<dbReference type="EMBL" id="BAAAHD010000020">
    <property type="protein sequence ID" value="GAA0559829.1"/>
    <property type="molecule type" value="Genomic_DNA"/>
</dbReference>
<dbReference type="InterPro" id="IPR017853">
    <property type="entry name" value="GH"/>
</dbReference>
<dbReference type="PANTHER" id="PTHR23421">
    <property type="entry name" value="BETA-GALACTOSIDASE RELATED"/>
    <property type="match status" value="1"/>
</dbReference>
<proteinExistence type="inferred from homology"/>
<reference evidence="4 7" key="1">
    <citation type="journal article" date="2019" name="Int. J. Syst. Evol. Microbiol.">
        <title>The Global Catalogue of Microorganisms (GCM) 10K type strain sequencing project: providing services to taxonomists for standard genome sequencing and annotation.</title>
        <authorList>
            <consortium name="The Broad Institute Genomics Platform"/>
            <consortium name="The Broad Institute Genome Sequencing Center for Infectious Disease"/>
            <person name="Wu L."/>
            <person name="Ma J."/>
        </authorList>
    </citation>
    <scope>NUCLEOTIDE SEQUENCE [LARGE SCALE GENOMIC DNA]</scope>
    <source>
        <strain evidence="4 7">JCM 10667</strain>
    </source>
</reference>
<evidence type="ECO:0000259" key="3">
    <source>
        <dbReference type="Pfam" id="PF01301"/>
    </source>
</evidence>
<comment type="caution">
    <text evidence="5">The sequence shown here is derived from an EMBL/GenBank/DDBJ whole genome shotgun (WGS) entry which is preliminary data.</text>
</comment>
<sequence length="99" mass="10745">MKVYYKSNLITSGATMFGYYMAFGGTNWGRLGQPNDVYTSYDYGAPITENRRLTAKYDEFKRQGLFVTSVAPLAKTEPATAPASGDPSAAGNVLRPGPH</sequence>
<dbReference type="AlphaFoldDB" id="A0A7W7IBP7"/>
<evidence type="ECO:0000313" key="7">
    <source>
        <dbReference type="Proteomes" id="UP001501427"/>
    </source>
</evidence>
<reference evidence="5 6" key="2">
    <citation type="submission" date="2020-08" db="EMBL/GenBank/DDBJ databases">
        <title>Sequencing the genomes of 1000 actinobacteria strains.</title>
        <authorList>
            <person name="Klenk H.-P."/>
        </authorList>
    </citation>
    <scope>NUCLEOTIDE SEQUENCE [LARGE SCALE GENOMIC DNA]</scope>
    <source>
        <strain evidence="5 6">DSM 44772</strain>
    </source>
</reference>
<dbReference type="SUPFAM" id="SSF51445">
    <property type="entry name" value="(Trans)glycosidases"/>
    <property type="match status" value="1"/>
</dbReference>
<evidence type="ECO:0000313" key="6">
    <source>
        <dbReference type="Proteomes" id="UP000549343"/>
    </source>
</evidence>
<evidence type="ECO:0000256" key="1">
    <source>
        <dbReference type="ARBA" id="ARBA00009809"/>
    </source>
</evidence>
<evidence type="ECO:0000313" key="5">
    <source>
        <dbReference type="EMBL" id="MBB4774115.1"/>
    </source>
</evidence>
<dbReference type="InterPro" id="IPR031330">
    <property type="entry name" value="Gly_Hdrlase_35_cat"/>
</dbReference>
<keyword evidence="7" id="KW-1185">Reference proteome</keyword>
<organism evidence="5 6">
    <name type="scientific">Actinomadura livida</name>
    <dbReference type="NCBI Taxonomy" id="79909"/>
    <lineage>
        <taxon>Bacteria</taxon>
        <taxon>Bacillati</taxon>
        <taxon>Actinomycetota</taxon>
        <taxon>Actinomycetes</taxon>
        <taxon>Streptosporangiales</taxon>
        <taxon>Thermomonosporaceae</taxon>
        <taxon>Actinomadura</taxon>
    </lineage>
</organism>
<name>A0A7W7IBP7_9ACTN</name>
<dbReference type="InterPro" id="IPR001944">
    <property type="entry name" value="Glycoside_Hdrlase_35"/>
</dbReference>
<dbReference type="EMBL" id="JACHMV010000001">
    <property type="protein sequence ID" value="MBB4774115.1"/>
    <property type="molecule type" value="Genomic_DNA"/>
</dbReference>
<comment type="similarity">
    <text evidence="1">Belongs to the glycosyl hydrolase 35 family.</text>
</comment>
<dbReference type="PRINTS" id="PR00742">
    <property type="entry name" value="GLHYDRLASE35"/>
</dbReference>
<feature type="domain" description="Glycoside hydrolase 35 catalytic" evidence="3">
    <location>
        <begin position="11"/>
        <end position="62"/>
    </location>
</feature>
<protein>
    <recommendedName>
        <fullName evidence="3">Glycoside hydrolase 35 catalytic domain-containing protein</fullName>
    </recommendedName>
</protein>
<dbReference type="Gene3D" id="3.20.20.80">
    <property type="entry name" value="Glycosidases"/>
    <property type="match status" value="1"/>
</dbReference>
<dbReference type="Proteomes" id="UP000549343">
    <property type="component" value="Unassembled WGS sequence"/>
</dbReference>
<reference evidence="4" key="3">
    <citation type="submission" date="2023-12" db="EMBL/GenBank/DDBJ databases">
        <authorList>
            <person name="Sun Q."/>
            <person name="Inoue M."/>
        </authorList>
    </citation>
    <scope>NUCLEOTIDE SEQUENCE</scope>
    <source>
        <strain evidence="4">JCM 10667</strain>
    </source>
</reference>
<gene>
    <name evidence="5" type="ORF">F4557_002533</name>
    <name evidence="4" type="ORF">GCM10009546_22510</name>
</gene>
<dbReference type="Proteomes" id="UP001501427">
    <property type="component" value="Unassembled WGS sequence"/>
</dbReference>
<feature type="region of interest" description="Disordered" evidence="2">
    <location>
        <begin position="77"/>
        <end position="99"/>
    </location>
</feature>
<evidence type="ECO:0000313" key="4">
    <source>
        <dbReference type="EMBL" id="GAA0559829.1"/>
    </source>
</evidence>
<dbReference type="GO" id="GO:0004553">
    <property type="term" value="F:hydrolase activity, hydrolyzing O-glycosyl compounds"/>
    <property type="evidence" value="ECO:0007669"/>
    <property type="project" value="InterPro"/>
</dbReference>